<dbReference type="InterPro" id="IPR036444">
    <property type="entry name" value="PLipase_A2_dom_sf"/>
</dbReference>
<proteinExistence type="predicted"/>
<dbReference type="Gene3D" id="1.20.90.10">
    <property type="entry name" value="Phospholipase A2 domain"/>
    <property type="match status" value="1"/>
</dbReference>
<sequence>MKLGLLFAAVNSQRFERPPPSNPAAVVGPTSTKVTEDDFVLVPEGYTGGFQDFNVTGLLAENADDDIFNEFENLFAQVTSEISRSSFTDDQKKNIKKFKLVKNMILYLQMLPIFGKFCFYGCYCFAMGPFKLLQNAGTGAPMDAPDSACRRHGRCNICTNRDFGGEEECNQFTPYGFEAAKDPVTGEKFIRCTDEIGTCSRSVCECDAKLAYDLKDLEFSWNVMHHGRWAGFDAKGSCIAGAPEDRMDMDKSPKVSEPVESCCGEYPMRFPFLSDNGRLGWENGSGKFRECCAGKTFDPALLECCDGQITEIGSC</sequence>
<dbReference type="SUPFAM" id="SSF48619">
    <property type="entry name" value="Phospholipase A2, PLA2"/>
    <property type="match status" value="1"/>
</dbReference>
<name>A0ABN7T3L3_OIKDI</name>
<protein>
    <submittedName>
        <fullName evidence="1">Oidioi.mRNA.OKI2018_I69.chr2.g6620.t1.cds</fullName>
    </submittedName>
</protein>
<keyword evidence="2" id="KW-1185">Reference proteome</keyword>
<reference evidence="1 2" key="1">
    <citation type="submission" date="2021-04" db="EMBL/GenBank/DDBJ databases">
        <authorList>
            <person name="Bliznina A."/>
        </authorList>
    </citation>
    <scope>NUCLEOTIDE SEQUENCE [LARGE SCALE GENOMIC DNA]</scope>
</reference>
<gene>
    <name evidence="1" type="ORF">OKIOD_LOCUS15385</name>
</gene>
<dbReference type="Proteomes" id="UP001158576">
    <property type="component" value="Chromosome 2"/>
</dbReference>
<accession>A0ABN7T3L3</accession>
<organism evidence="1 2">
    <name type="scientific">Oikopleura dioica</name>
    <name type="common">Tunicate</name>
    <dbReference type="NCBI Taxonomy" id="34765"/>
    <lineage>
        <taxon>Eukaryota</taxon>
        <taxon>Metazoa</taxon>
        <taxon>Chordata</taxon>
        <taxon>Tunicata</taxon>
        <taxon>Appendicularia</taxon>
        <taxon>Copelata</taxon>
        <taxon>Oikopleuridae</taxon>
        <taxon>Oikopleura</taxon>
    </lineage>
</organism>
<evidence type="ECO:0000313" key="2">
    <source>
        <dbReference type="Proteomes" id="UP001158576"/>
    </source>
</evidence>
<evidence type="ECO:0000313" key="1">
    <source>
        <dbReference type="EMBL" id="CAG5112400.1"/>
    </source>
</evidence>
<dbReference type="EMBL" id="OU015567">
    <property type="protein sequence ID" value="CAG5112400.1"/>
    <property type="molecule type" value="Genomic_DNA"/>
</dbReference>